<evidence type="ECO:0000313" key="3">
    <source>
        <dbReference type="Proteomes" id="UP000297703"/>
    </source>
</evidence>
<dbReference type="STRING" id="55544.A0A4D9DV28"/>
<dbReference type="Gene3D" id="2.60.40.10">
    <property type="entry name" value="Immunoglobulins"/>
    <property type="match status" value="3"/>
</dbReference>
<dbReference type="Pfam" id="PF07686">
    <property type="entry name" value="V-set"/>
    <property type="match status" value="2"/>
</dbReference>
<dbReference type="SUPFAM" id="SSF48726">
    <property type="entry name" value="Immunoglobulin"/>
    <property type="match status" value="3"/>
</dbReference>
<dbReference type="InterPro" id="IPR013783">
    <property type="entry name" value="Ig-like_fold"/>
</dbReference>
<dbReference type="InterPro" id="IPR050150">
    <property type="entry name" value="IgV_Light_Chain"/>
</dbReference>
<dbReference type="PROSITE" id="PS50835">
    <property type="entry name" value="IG_LIKE"/>
    <property type="match status" value="1"/>
</dbReference>
<evidence type="ECO:0000259" key="1">
    <source>
        <dbReference type="PROSITE" id="PS50835"/>
    </source>
</evidence>
<dbReference type="OrthoDB" id="8908372at2759"/>
<dbReference type="PANTHER" id="PTHR23267">
    <property type="entry name" value="IMMUNOGLOBULIN LIGHT CHAIN"/>
    <property type="match status" value="1"/>
</dbReference>
<sequence length="290" mass="31416">MFEESSGQIVITQTPASVTVLPGEMVTIQCKASSSMSDDMSLFLFKSGQNPKLFIHDANRRFTGVPDRFSGSYSGTDFTFTISGVQAEDAGEYYCGQDNSRPLTVIQFKSSGQIVITQTPASVTVLPGETVTIQCKASSSMSNDMQLHLFKLGQNPKLLIYNGATRFTGVPDRFSGRYSGTDFTFTISGVQADDGGVSSDVHLRNLLPASISIATKIPHSAAKVLLEVKCGSGEAPKPIMYHATNRFPGVPDRFRGSGKGTDFTFTISHFHAEDAGEYFCGHDYGYDFTQ</sequence>
<dbReference type="EMBL" id="QXTE01000354">
    <property type="protein sequence ID" value="TFJ99009.1"/>
    <property type="molecule type" value="Genomic_DNA"/>
</dbReference>
<dbReference type="InterPro" id="IPR013106">
    <property type="entry name" value="Ig_V-set"/>
</dbReference>
<reference evidence="2 3" key="1">
    <citation type="submission" date="2019-04" db="EMBL/GenBank/DDBJ databases">
        <title>Draft genome of the big-headed turtle Platysternon megacephalum.</title>
        <authorList>
            <person name="Gong S."/>
        </authorList>
    </citation>
    <scope>NUCLEOTIDE SEQUENCE [LARGE SCALE GENOMIC DNA]</scope>
    <source>
        <strain evidence="2">DO16091913</strain>
        <tissue evidence="2">Muscle</tissue>
    </source>
</reference>
<protein>
    <submittedName>
        <fullName evidence="2">Ig kappa chain V-III region CLL</fullName>
    </submittedName>
</protein>
<comment type="caution">
    <text evidence="2">The sequence shown here is derived from an EMBL/GenBank/DDBJ whole genome shotgun (WGS) entry which is preliminary data.</text>
</comment>
<dbReference type="SMART" id="SM00409">
    <property type="entry name" value="IG"/>
    <property type="match status" value="2"/>
</dbReference>
<feature type="domain" description="Ig-like" evidence="1">
    <location>
        <begin position="9"/>
        <end position="106"/>
    </location>
</feature>
<dbReference type="Proteomes" id="UP000297703">
    <property type="component" value="Unassembled WGS sequence"/>
</dbReference>
<dbReference type="InterPro" id="IPR036179">
    <property type="entry name" value="Ig-like_dom_sf"/>
</dbReference>
<keyword evidence="3" id="KW-1185">Reference proteome</keyword>
<evidence type="ECO:0000313" key="2">
    <source>
        <dbReference type="EMBL" id="TFJ99009.1"/>
    </source>
</evidence>
<name>A0A4D9DV28_9SAUR</name>
<dbReference type="AlphaFoldDB" id="A0A4D9DV28"/>
<organism evidence="2 3">
    <name type="scientific">Platysternon megacephalum</name>
    <name type="common">big-headed turtle</name>
    <dbReference type="NCBI Taxonomy" id="55544"/>
    <lineage>
        <taxon>Eukaryota</taxon>
        <taxon>Metazoa</taxon>
        <taxon>Chordata</taxon>
        <taxon>Craniata</taxon>
        <taxon>Vertebrata</taxon>
        <taxon>Euteleostomi</taxon>
        <taxon>Archelosauria</taxon>
        <taxon>Testudinata</taxon>
        <taxon>Testudines</taxon>
        <taxon>Cryptodira</taxon>
        <taxon>Durocryptodira</taxon>
        <taxon>Testudinoidea</taxon>
        <taxon>Platysternidae</taxon>
        <taxon>Platysternon</taxon>
    </lineage>
</organism>
<gene>
    <name evidence="2" type="ORF">DR999_PMT19002</name>
</gene>
<dbReference type="InterPro" id="IPR003599">
    <property type="entry name" value="Ig_sub"/>
</dbReference>
<accession>A0A4D9DV28</accession>
<reference evidence="2 3" key="2">
    <citation type="submission" date="2019-04" db="EMBL/GenBank/DDBJ databases">
        <title>The genome sequence of big-headed turtle.</title>
        <authorList>
            <person name="Gong S."/>
        </authorList>
    </citation>
    <scope>NUCLEOTIDE SEQUENCE [LARGE SCALE GENOMIC DNA]</scope>
    <source>
        <strain evidence="2">DO16091913</strain>
        <tissue evidence="2">Muscle</tissue>
    </source>
</reference>
<dbReference type="SMART" id="SM00406">
    <property type="entry name" value="IGv"/>
    <property type="match status" value="2"/>
</dbReference>
<dbReference type="FunFam" id="2.60.40.10:FF:001230">
    <property type="entry name" value="Immunoglobulin kappa variable 8-16"/>
    <property type="match status" value="2"/>
</dbReference>
<dbReference type="InterPro" id="IPR007110">
    <property type="entry name" value="Ig-like_dom"/>
</dbReference>
<proteinExistence type="predicted"/>